<dbReference type="InterPro" id="IPR007607">
    <property type="entry name" value="BacA/B"/>
</dbReference>
<dbReference type="OrthoDB" id="1730007at2"/>
<dbReference type="RefSeq" id="WP_094253372.1">
    <property type="nucleotide sequence ID" value="NZ_JBHLXL010000001.1"/>
</dbReference>
<gene>
    <name evidence="2" type="ORF">CGZ90_15115</name>
</gene>
<dbReference type="EMBL" id="NOII01000010">
    <property type="protein sequence ID" value="OYD56883.1"/>
    <property type="molecule type" value="Genomic_DNA"/>
</dbReference>
<accession>A0A235F782</accession>
<protein>
    <recommendedName>
        <fullName evidence="4">Cytoplasmic protein</fullName>
    </recommendedName>
</protein>
<comment type="caution">
    <text evidence="2">The sequence shown here is derived from an EMBL/GenBank/DDBJ whole genome shotgun (WGS) entry which is preliminary data.</text>
</comment>
<dbReference type="Proteomes" id="UP000215059">
    <property type="component" value="Unassembled WGS sequence"/>
</dbReference>
<proteinExistence type="inferred from homology"/>
<name>A0A235F782_9BACL</name>
<dbReference type="PANTHER" id="PTHR35024">
    <property type="entry name" value="HYPOTHETICAL CYTOSOLIC PROTEIN"/>
    <property type="match status" value="1"/>
</dbReference>
<comment type="similarity">
    <text evidence="1">Belongs to the bactofilin family.</text>
</comment>
<evidence type="ECO:0000313" key="2">
    <source>
        <dbReference type="EMBL" id="OYD56883.1"/>
    </source>
</evidence>
<organism evidence="2 3">
    <name type="scientific">Fictibacillus aquaticus</name>
    <dbReference type="NCBI Taxonomy" id="2021314"/>
    <lineage>
        <taxon>Bacteria</taxon>
        <taxon>Bacillati</taxon>
        <taxon>Bacillota</taxon>
        <taxon>Bacilli</taxon>
        <taxon>Bacillales</taxon>
        <taxon>Fictibacillaceae</taxon>
        <taxon>Fictibacillus</taxon>
    </lineage>
</organism>
<keyword evidence="3" id="KW-1185">Reference proteome</keyword>
<dbReference type="PANTHER" id="PTHR35024:SF4">
    <property type="entry name" value="POLYMER-FORMING CYTOSKELETAL PROTEIN"/>
    <property type="match status" value="1"/>
</dbReference>
<dbReference type="AlphaFoldDB" id="A0A235F782"/>
<dbReference type="Pfam" id="PF04519">
    <property type="entry name" value="Bactofilin"/>
    <property type="match status" value="1"/>
</dbReference>
<evidence type="ECO:0000313" key="3">
    <source>
        <dbReference type="Proteomes" id="UP000215059"/>
    </source>
</evidence>
<sequence>MEQTTRTDLTISGSGSAAGGFYEDVKVNGSGKIQGDINCSLFKANGSANVYGSITAREVKINGSAKIQGAVNADEVTIMGSGTIEKNLACRELSINGSATVAGNAEAKECEVNGSATFKNDLSCDEISIRGRAKIEGSCSAEDFHAKGQFNIHGLLNAESIEVDLYGECKVKEMGGKDIEVKNTEFASPWKKILRKLFPSHDDRLTAEVIEGDNIVLENTFAKVVRGNHIVIGKGCEIGLVEYKDHLDVRSGASVQSEKKV</sequence>
<evidence type="ECO:0008006" key="4">
    <source>
        <dbReference type="Google" id="ProtNLM"/>
    </source>
</evidence>
<reference evidence="2 3" key="1">
    <citation type="submission" date="2017-07" db="EMBL/GenBank/DDBJ databases">
        <title>Fictibacillus sp. nov. GDSW-R2A3 Genome sequencing and assembly.</title>
        <authorList>
            <person name="Mayilraj S."/>
        </authorList>
    </citation>
    <scope>NUCLEOTIDE SEQUENCE [LARGE SCALE GENOMIC DNA]</scope>
    <source>
        <strain evidence="2 3">GDSW-R2A3</strain>
    </source>
</reference>
<evidence type="ECO:0000256" key="1">
    <source>
        <dbReference type="ARBA" id="ARBA00044755"/>
    </source>
</evidence>